<evidence type="ECO:0000313" key="3">
    <source>
        <dbReference type="EMBL" id="GJS61859.1"/>
    </source>
</evidence>
<feature type="domain" description="GAG-pre-integrase" evidence="2">
    <location>
        <begin position="391"/>
        <end position="462"/>
    </location>
</feature>
<comment type="caution">
    <text evidence="3">The sequence shown here is derived from an EMBL/GenBank/DDBJ whole genome shotgun (WGS) entry which is preliminary data.</text>
</comment>
<proteinExistence type="predicted"/>
<dbReference type="EMBL" id="BQNB010009320">
    <property type="protein sequence ID" value="GJS61859.1"/>
    <property type="molecule type" value="Genomic_DNA"/>
</dbReference>
<protein>
    <submittedName>
        <fullName evidence="3">Retrovirus-related pol polyprotein from transposon TNT 1-94</fullName>
    </submittedName>
</protein>
<dbReference type="InterPro" id="IPR013103">
    <property type="entry name" value="RVT_2"/>
</dbReference>
<reference evidence="3" key="2">
    <citation type="submission" date="2022-01" db="EMBL/GenBank/DDBJ databases">
        <authorList>
            <person name="Yamashiro T."/>
            <person name="Shiraishi A."/>
            <person name="Satake H."/>
            <person name="Nakayama K."/>
        </authorList>
    </citation>
    <scope>NUCLEOTIDE SEQUENCE</scope>
</reference>
<dbReference type="Pfam" id="PF13976">
    <property type="entry name" value="gag_pre-integrs"/>
    <property type="match status" value="1"/>
</dbReference>
<accession>A0ABQ4X9F8</accession>
<evidence type="ECO:0000259" key="1">
    <source>
        <dbReference type="Pfam" id="PF07727"/>
    </source>
</evidence>
<keyword evidence="4" id="KW-1185">Reference proteome</keyword>
<feature type="domain" description="Reverse transcriptase Ty1/copia-type" evidence="1">
    <location>
        <begin position="530"/>
        <end position="606"/>
    </location>
</feature>
<dbReference type="InterPro" id="IPR025724">
    <property type="entry name" value="GAG-pre-integrase_dom"/>
</dbReference>
<evidence type="ECO:0000313" key="4">
    <source>
        <dbReference type="Proteomes" id="UP001151760"/>
    </source>
</evidence>
<sequence length="629" mass="72120">MVGSLKKESKQKEDRYLDEIIDLQKKKKALDNVVYKMELAEECRLKMLAKQNDPNLKDKKVNIALVDSVALNKLFDHFAKHFVSQKQLSPEQAFWVPVSSKPSEPVFKKEIPRKLPPISLVKDSFHKERSWAFEKDVKPFAQTLKEYFHMFEHGLNKELKDMKDVFNQMETEVAKCSIDKKCFEIEKNELILEHERLLEYIICLDVKNVVMHANVHNVVSMNNNCLDNDNLALEFLKMENDRLIELLISHDLVHTHVNTLATINDYKSMKQSFLDEYKENLELHTELAKKNDMVEKNFVLNANSELICVACNECMFDSIQNLCVRDYLNDVNARVKSNFMKYRSAKSKKKKVWKRTGQFCDSDLEVAFQKHMCYVQNLEGVDLLLGSKDINLYTISLDDMLKSSPFCLLSKASKTKSWLWHQRLSHLNFVTLNQLAKQGLVRGLPKLKFEKDHLCSACSLGKRLVPNPIPQTPYVPPTKNDLDLLYQPMFEEFFNPPPSVVSPVPVAPAPKPIDLAGSPSSTSINQDAPSGVDFEESFAPIARIEAIRIFIANAANKNMAIYQMDVKTAFLNGELCEVVYVSKPKGFVDQDNLNHVYSLKNALMILSKLYARSTTCCPTFYSHKNSLKA</sequence>
<dbReference type="Proteomes" id="UP001151760">
    <property type="component" value="Unassembled WGS sequence"/>
</dbReference>
<name>A0ABQ4X9F8_9ASTR</name>
<evidence type="ECO:0000259" key="2">
    <source>
        <dbReference type="Pfam" id="PF13976"/>
    </source>
</evidence>
<organism evidence="3 4">
    <name type="scientific">Tanacetum coccineum</name>
    <dbReference type="NCBI Taxonomy" id="301880"/>
    <lineage>
        <taxon>Eukaryota</taxon>
        <taxon>Viridiplantae</taxon>
        <taxon>Streptophyta</taxon>
        <taxon>Embryophyta</taxon>
        <taxon>Tracheophyta</taxon>
        <taxon>Spermatophyta</taxon>
        <taxon>Magnoliopsida</taxon>
        <taxon>eudicotyledons</taxon>
        <taxon>Gunneridae</taxon>
        <taxon>Pentapetalae</taxon>
        <taxon>asterids</taxon>
        <taxon>campanulids</taxon>
        <taxon>Asterales</taxon>
        <taxon>Asteraceae</taxon>
        <taxon>Asteroideae</taxon>
        <taxon>Anthemideae</taxon>
        <taxon>Anthemidinae</taxon>
        <taxon>Tanacetum</taxon>
    </lineage>
</organism>
<gene>
    <name evidence="3" type="ORF">Tco_0656643</name>
</gene>
<dbReference type="Pfam" id="PF07727">
    <property type="entry name" value="RVT_2"/>
    <property type="match status" value="1"/>
</dbReference>
<reference evidence="3" key="1">
    <citation type="journal article" date="2022" name="Int. J. Mol. Sci.">
        <title>Draft Genome of Tanacetum Coccineum: Genomic Comparison of Closely Related Tanacetum-Family Plants.</title>
        <authorList>
            <person name="Yamashiro T."/>
            <person name="Shiraishi A."/>
            <person name="Nakayama K."/>
            <person name="Satake H."/>
        </authorList>
    </citation>
    <scope>NUCLEOTIDE SEQUENCE</scope>
</reference>